<dbReference type="GO" id="GO:0004745">
    <property type="term" value="F:all-trans-retinol dehydrogenase (NAD+) activity"/>
    <property type="evidence" value="ECO:0007669"/>
    <property type="project" value="TreeGrafter"/>
</dbReference>
<protein>
    <submittedName>
        <fullName evidence="2">Short-chain dehydrogenase/reductase family 9C member 7</fullName>
    </submittedName>
</protein>
<accession>M7B1S7</accession>
<comment type="similarity">
    <text evidence="1">Belongs to the short-chain dehydrogenases/reductases (SDR) family.</text>
</comment>
<dbReference type="GO" id="GO:0001523">
    <property type="term" value="P:retinoid metabolic process"/>
    <property type="evidence" value="ECO:0007669"/>
    <property type="project" value="TreeGrafter"/>
</dbReference>
<reference evidence="3" key="1">
    <citation type="journal article" date="2013" name="Nat. Genet.">
        <title>The draft genomes of soft-shell turtle and green sea turtle yield insights into the development and evolution of the turtle-specific body plan.</title>
        <authorList>
            <person name="Wang Z."/>
            <person name="Pascual-Anaya J."/>
            <person name="Zadissa A."/>
            <person name="Li W."/>
            <person name="Niimura Y."/>
            <person name="Huang Z."/>
            <person name="Li C."/>
            <person name="White S."/>
            <person name="Xiong Z."/>
            <person name="Fang D."/>
            <person name="Wang B."/>
            <person name="Ming Y."/>
            <person name="Chen Y."/>
            <person name="Zheng Y."/>
            <person name="Kuraku S."/>
            <person name="Pignatelli M."/>
            <person name="Herrero J."/>
            <person name="Beal K."/>
            <person name="Nozawa M."/>
            <person name="Li Q."/>
            <person name="Wang J."/>
            <person name="Zhang H."/>
            <person name="Yu L."/>
            <person name="Shigenobu S."/>
            <person name="Wang J."/>
            <person name="Liu J."/>
            <person name="Flicek P."/>
            <person name="Searle S."/>
            <person name="Wang J."/>
            <person name="Kuratani S."/>
            <person name="Yin Y."/>
            <person name="Aken B."/>
            <person name="Zhang G."/>
            <person name="Irie N."/>
        </authorList>
    </citation>
    <scope>NUCLEOTIDE SEQUENCE [LARGE SCALE GENOMIC DNA]</scope>
</reference>
<dbReference type="EMBL" id="KB547351">
    <property type="protein sequence ID" value="EMP31014.1"/>
    <property type="molecule type" value="Genomic_DNA"/>
</dbReference>
<dbReference type="PANTHER" id="PTHR43313">
    <property type="entry name" value="SHORT-CHAIN DEHYDROGENASE/REDUCTASE FAMILY 9C"/>
    <property type="match status" value="1"/>
</dbReference>
<feature type="non-terminal residue" evidence="2">
    <location>
        <position position="1"/>
    </location>
</feature>
<dbReference type="AlphaFoldDB" id="M7B1S7"/>
<gene>
    <name evidence="2" type="ORF">UY3_11841</name>
</gene>
<evidence type="ECO:0000256" key="1">
    <source>
        <dbReference type="ARBA" id="ARBA00006484"/>
    </source>
</evidence>
<keyword evidence="3" id="KW-1185">Reference proteome</keyword>
<dbReference type="GO" id="GO:0008202">
    <property type="term" value="P:steroid metabolic process"/>
    <property type="evidence" value="ECO:0007669"/>
    <property type="project" value="TreeGrafter"/>
</dbReference>
<name>M7B1S7_CHEMY</name>
<dbReference type="PANTHER" id="PTHR43313:SF12">
    <property type="entry name" value="RETINOL DEHYDROGENASE 5"/>
    <property type="match status" value="1"/>
</dbReference>
<dbReference type="Proteomes" id="UP000031443">
    <property type="component" value="Unassembled WGS sequence"/>
</dbReference>
<evidence type="ECO:0000313" key="2">
    <source>
        <dbReference type="EMBL" id="EMP31014.1"/>
    </source>
</evidence>
<sequence length="73" mass="8157">RRDMYHFGVRVSIIEPGFFKTAVTSLDTIEASLQQLWSQLAPETRQSYGEDFFPQCECQGPGASQGYPAELGL</sequence>
<evidence type="ECO:0000313" key="3">
    <source>
        <dbReference type="Proteomes" id="UP000031443"/>
    </source>
</evidence>
<proteinExistence type="inferred from homology"/>
<organism evidence="2 3">
    <name type="scientific">Chelonia mydas</name>
    <name type="common">Green sea-turtle</name>
    <name type="synonym">Chelonia agassizi</name>
    <dbReference type="NCBI Taxonomy" id="8469"/>
    <lineage>
        <taxon>Eukaryota</taxon>
        <taxon>Metazoa</taxon>
        <taxon>Chordata</taxon>
        <taxon>Craniata</taxon>
        <taxon>Vertebrata</taxon>
        <taxon>Euteleostomi</taxon>
        <taxon>Archelosauria</taxon>
        <taxon>Testudinata</taxon>
        <taxon>Testudines</taxon>
        <taxon>Cryptodira</taxon>
        <taxon>Durocryptodira</taxon>
        <taxon>Americhelydia</taxon>
        <taxon>Chelonioidea</taxon>
        <taxon>Cheloniidae</taxon>
        <taxon>Chelonia</taxon>
    </lineage>
</organism>